<dbReference type="PANTHER" id="PTHR21015:SF22">
    <property type="entry name" value="GLYCOSYLTRANSFERASE"/>
    <property type="match status" value="1"/>
</dbReference>
<dbReference type="PANTHER" id="PTHR21015">
    <property type="entry name" value="UDP-N-ACETYLGLUCOSAMINE--N-ACETYLMURAMYL-(PENTAPEPTIDE) PYROPHOSPHORYL-UNDECAPRENOL N-ACETYLGLUCOSAMINE TRANSFERASE 1"/>
    <property type="match status" value="1"/>
</dbReference>
<dbReference type="OMA" id="PFGRRQM"/>
<reference evidence="2 3" key="1">
    <citation type="journal article" date="2014" name="Mol. Biol. Evol.">
        <title>Massive expansion of Ubiquitination-related gene families within the Chlamydiae.</title>
        <authorList>
            <person name="Domman D."/>
            <person name="Collingro A."/>
            <person name="Lagkouvardos I."/>
            <person name="Gehre L."/>
            <person name="Weinmaier T."/>
            <person name="Rattei T."/>
            <person name="Subtil A."/>
            <person name="Horn M."/>
        </authorList>
    </citation>
    <scope>NUCLEOTIDE SEQUENCE [LARGE SCALE GENOMIC DNA]</scope>
    <source>
        <strain evidence="2 3">OEW1</strain>
    </source>
</reference>
<dbReference type="SUPFAM" id="SSF53756">
    <property type="entry name" value="UDP-Glycosyltransferase/glycogen phosphorylase"/>
    <property type="match status" value="1"/>
</dbReference>
<dbReference type="Pfam" id="PF04101">
    <property type="entry name" value="Glyco_tran_28_C"/>
    <property type="match status" value="1"/>
</dbReference>
<sequence length="373" mass="42335">MRGLFWCQYLLGIGHLVRGLRLCQSLVQNFDIDFLQGGREIHQTLPSPRFHKIPLPAISHIPSAVESYEYILKKRRDYLEAFLTLPYQFFVSQSFPMGKHDFKNEVLDIISRVKKINPDCLIICSCLDYIPTDSKQIESIYPILDRYYDKVFIHCDPQILNLHETSSLAQKLGNKLVYTGYVSSGHAVPQSTGERLKRIMVTMGGGSIGGELLRAAAEVSIFFPDYEFLLVIGPQAHPNLAKDLWQFQQIIGGNIRIVPFLSNFTEELQKCALSISLGGSTIIDLCETKTPGIIYPYPSKFSKQRIRAEQFALKNILQVISPEELAPDRLRRIIEKALNSSFPTIDINLNGAENMRRGIQSLIEKQKKAKFIS</sequence>
<dbReference type="GO" id="GO:0016758">
    <property type="term" value="F:hexosyltransferase activity"/>
    <property type="evidence" value="ECO:0007669"/>
    <property type="project" value="InterPro"/>
</dbReference>
<gene>
    <name evidence="2" type="ORF">DB43_DO00070</name>
</gene>
<dbReference type="AlphaFoldDB" id="A0A0C1ERI4"/>
<dbReference type="InterPro" id="IPR007235">
    <property type="entry name" value="Glyco_trans_28_C"/>
</dbReference>
<protein>
    <recommendedName>
        <fullName evidence="1">Glycosyl transferase family 28 C-terminal domain-containing protein</fullName>
    </recommendedName>
</protein>
<dbReference type="Proteomes" id="UP000031307">
    <property type="component" value="Unassembled WGS sequence"/>
</dbReference>
<accession>A0A0C1ERI4</accession>
<evidence type="ECO:0000313" key="3">
    <source>
        <dbReference type="Proteomes" id="UP000031307"/>
    </source>
</evidence>
<dbReference type="EMBL" id="JSAM01000009">
    <property type="protein sequence ID" value="KIA78714.1"/>
    <property type="molecule type" value="Genomic_DNA"/>
</dbReference>
<dbReference type="PATRIC" id="fig|83552.4.peg.63"/>
<evidence type="ECO:0000313" key="2">
    <source>
        <dbReference type="EMBL" id="KIA78714.1"/>
    </source>
</evidence>
<dbReference type="Gene3D" id="3.40.50.2000">
    <property type="entry name" value="Glycogen Phosphorylase B"/>
    <property type="match status" value="1"/>
</dbReference>
<proteinExistence type="predicted"/>
<evidence type="ECO:0000259" key="1">
    <source>
        <dbReference type="Pfam" id="PF04101"/>
    </source>
</evidence>
<dbReference type="RefSeq" id="WP_006341407.1">
    <property type="nucleotide sequence ID" value="NZ_BAWW01000066.1"/>
</dbReference>
<organism evidence="2 3">
    <name type="scientific">Parachlamydia acanthamoebae</name>
    <dbReference type="NCBI Taxonomy" id="83552"/>
    <lineage>
        <taxon>Bacteria</taxon>
        <taxon>Pseudomonadati</taxon>
        <taxon>Chlamydiota</taxon>
        <taxon>Chlamydiia</taxon>
        <taxon>Parachlamydiales</taxon>
        <taxon>Parachlamydiaceae</taxon>
        <taxon>Parachlamydia</taxon>
    </lineage>
</organism>
<name>A0A0C1ERI4_9BACT</name>
<feature type="domain" description="Glycosyl transferase family 28 C-terminal" evidence="1">
    <location>
        <begin position="204"/>
        <end position="340"/>
    </location>
</feature>
<comment type="caution">
    <text evidence="2">The sequence shown here is derived from an EMBL/GenBank/DDBJ whole genome shotgun (WGS) entry which is preliminary data.</text>
</comment>